<dbReference type="EMBL" id="JADIML010000206">
    <property type="protein sequence ID" value="MBO8463751.1"/>
    <property type="molecule type" value="Genomic_DNA"/>
</dbReference>
<accession>A0A9D9I2C8</accession>
<dbReference type="AlphaFoldDB" id="A0A9D9I2C8"/>
<gene>
    <name evidence="1" type="ORF">IAC13_07465</name>
</gene>
<name>A0A9D9I2C8_9FIRM</name>
<proteinExistence type="predicted"/>
<protein>
    <submittedName>
        <fullName evidence="1">Uncharacterized protein</fullName>
    </submittedName>
</protein>
<sequence>MSATAFQRMRREIAKRKIEIEQEVEGKPLDEMDLEELKAYAFEKGIEIGNSNTIKGILKKIQEAEMEE</sequence>
<evidence type="ECO:0000313" key="2">
    <source>
        <dbReference type="Proteomes" id="UP000823618"/>
    </source>
</evidence>
<reference evidence="1" key="1">
    <citation type="submission" date="2020-10" db="EMBL/GenBank/DDBJ databases">
        <authorList>
            <person name="Gilroy R."/>
        </authorList>
    </citation>
    <scope>NUCLEOTIDE SEQUENCE</scope>
    <source>
        <strain evidence="1">E3-2379</strain>
    </source>
</reference>
<dbReference type="Proteomes" id="UP000823618">
    <property type="component" value="Unassembled WGS sequence"/>
</dbReference>
<organism evidence="1 2">
    <name type="scientific">Candidatus Scybalomonas excrementavium</name>
    <dbReference type="NCBI Taxonomy" id="2840943"/>
    <lineage>
        <taxon>Bacteria</taxon>
        <taxon>Bacillati</taxon>
        <taxon>Bacillota</taxon>
        <taxon>Clostridia</taxon>
        <taxon>Lachnospirales</taxon>
        <taxon>Lachnospiraceae</taxon>
        <taxon>Lachnospiraceae incertae sedis</taxon>
        <taxon>Candidatus Scybalomonas</taxon>
    </lineage>
</organism>
<reference evidence="1" key="2">
    <citation type="journal article" date="2021" name="PeerJ">
        <title>Extensive microbial diversity within the chicken gut microbiome revealed by metagenomics and culture.</title>
        <authorList>
            <person name="Gilroy R."/>
            <person name="Ravi A."/>
            <person name="Getino M."/>
            <person name="Pursley I."/>
            <person name="Horton D.L."/>
            <person name="Alikhan N.F."/>
            <person name="Baker D."/>
            <person name="Gharbi K."/>
            <person name="Hall N."/>
            <person name="Watson M."/>
            <person name="Adriaenssens E.M."/>
            <person name="Foster-Nyarko E."/>
            <person name="Jarju S."/>
            <person name="Secka A."/>
            <person name="Antonio M."/>
            <person name="Oren A."/>
            <person name="Chaudhuri R.R."/>
            <person name="La Ragione R."/>
            <person name="Hildebrand F."/>
            <person name="Pallen M.J."/>
        </authorList>
    </citation>
    <scope>NUCLEOTIDE SEQUENCE</scope>
    <source>
        <strain evidence="1">E3-2379</strain>
    </source>
</reference>
<evidence type="ECO:0000313" key="1">
    <source>
        <dbReference type="EMBL" id="MBO8463751.1"/>
    </source>
</evidence>
<comment type="caution">
    <text evidence="1">The sequence shown here is derived from an EMBL/GenBank/DDBJ whole genome shotgun (WGS) entry which is preliminary data.</text>
</comment>